<evidence type="ECO:0000256" key="2">
    <source>
        <dbReference type="ARBA" id="ARBA00006676"/>
    </source>
</evidence>
<evidence type="ECO:0000259" key="9">
    <source>
        <dbReference type="Pfam" id="PF00962"/>
    </source>
</evidence>
<dbReference type="EC" id="3.5.4.4" evidence="3"/>
<dbReference type="InterPro" id="IPR001365">
    <property type="entry name" value="A_deaminase_dom"/>
</dbReference>
<dbReference type="PANTHER" id="PTHR11409:SF43">
    <property type="entry name" value="ADENOSINE DEAMINASE"/>
    <property type="match status" value="1"/>
</dbReference>
<keyword evidence="6" id="KW-0862">Zinc</keyword>
<dbReference type="EMBL" id="JBFAEG010000016">
    <property type="protein sequence ID" value="MEU5709754.1"/>
    <property type="molecule type" value="Genomic_DNA"/>
</dbReference>
<gene>
    <name evidence="10" type="ORF">AB0H04_23235</name>
</gene>
<feature type="region of interest" description="Disordered" evidence="7">
    <location>
        <begin position="40"/>
        <end position="60"/>
    </location>
</feature>
<comment type="caution">
    <text evidence="10">The sequence shown here is derived from an EMBL/GenBank/DDBJ whole genome shotgun (WGS) entry which is preliminary data.</text>
</comment>
<evidence type="ECO:0000256" key="3">
    <source>
        <dbReference type="ARBA" id="ARBA00012784"/>
    </source>
</evidence>
<keyword evidence="8" id="KW-0732">Signal</keyword>
<evidence type="ECO:0000256" key="4">
    <source>
        <dbReference type="ARBA" id="ARBA00022723"/>
    </source>
</evidence>
<dbReference type="PANTHER" id="PTHR11409">
    <property type="entry name" value="ADENOSINE DEAMINASE"/>
    <property type="match status" value="1"/>
</dbReference>
<dbReference type="SUPFAM" id="SSF51556">
    <property type="entry name" value="Metallo-dependent hydrolases"/>
    <property type="match status" value="1"/>
</dbReference>
<evidence type="ECO:0000313" key="10">
    <source>
        <dbReference type="EMBL" id="MEU5709754.1"/>
    </source>
</evidence>
<dbReference type="InterPro" id="IPR032466">
    <property type="entry name" value="Metal_Hydrolase"/>
</dbReference>
<evidence type="ECO:0000256" key="8">
    <source>
        <dbReference type="SAM" id="SignalP"/>
    </source>
</evidence>
<protein>
    <recommendedName>
        <fullName evidence="3">adenosine deaminase</fullName>
        <ecNumber evidence="3">3.5.4.4</ecNumber>
    </recommendedName>
</protein>
<dbReference type="InterPro" id="IPR006330">
    <property type="entry name" value="Ado/ade_deaminase"/>
</dbReference>
<evidence type="ECO:0000256" key="5">
    <source>
        <dbReference type="ARBA" id="ARBA00022801"/>
    </source>
</evidence>
<evidence type="ECO:0000256" key="6">
    <source>
        <dbReference type="ARBA" id="ARBA00022833"/>
    </source>
</evidence>
<evidence type="ECO:0000313" key="11">
    <source>
        <dbReference type="Proteomes" id="UP001551011"/>
    </source>
</evidence>
<dbReference type="RefSeq" id="WP_234339359.1">
    <property type="nucleotide sequence ID" value="NZ_JBEXDP010000017.1"/>
</dbReference>
<name>A0ABV3ACS1_9ACTN</name>
<keyword evidence="11" id="KW-1185">Reference proteome</keyword>
<feature type="chain" id="PRO_5047301312" description="adenosine deaminase" evidence="8">
    <location>
        <begin position="38"/>
        <end position="538"/>
    </location>
</feature>
<sequence>MPPVSLQRRSALSRRVVPAVLGTLSVLSLLSALPAAAQSARRDHRPAAPPPRQVTAAEARTDARLRSLHDRPAALREFFRQLPKGGDLHNHLSGAVSTEYLIELAAEDGLCVDTATLTAVAPPCGPGTRPAADARADRAFRAALIRAWSMEDFPPGERGHDHFFDTFGKFGEVTWRHRGKLLAEVADTVVRNNQSYLETMVTPASDGAKKLAAEVGWDDDLSALHRRLVADGKLDRLVADAREEADDGDAEFRATERCGTPQARPGCGLTVRWISQASRGSSPERVFTQLALGMRLAEADPRFVAVNLVQPEDAETALRDYSLQMRMVGYLRTQYPKAHVTLHAGELWPGLVKPEDLKSHIREAVDVARTERVGHGVDLVHEDDWRRTARTMADRRVAVEVPFSSNAQILGVKGADHPFATYRRYGVPVVLATDDPGVSRIDISHEYQYAAATYGLRYPELKDLARASLEYGFLPGPGLWQGDPTAKGYQPVQACRGEHPGLPVRGAACRHLLADSPKARLEWRQEAAFAAFERTHRD</sequence>
<keyword evidence="5" id="KW-0378">Hydrolase</keyword>
<keyword evidence="4" id="KW-0479">Metal-binding</keyword>
<reference evidence="10 11" key="1">
    <citation type="submission" date="2024-06" db="EMBL/GenBank/DDBJ databases">
        <title>The Natural Products Discovery Center: Release of the First 8490 Sequenced Strains for Exploring Actinobacteria Biosynthetic Diversity.</title>
        <authorList>
            <person name="Kalkreuter E."/>
            <person name="Kautsar S.A."/>
            <person name="Yang D."/>
            <person name="Bader C.D."/>
            <person name="Teijaro C.N."/>
            <person name="Fluegel L."/>
            <person name="Davis C.M."/>
            <person name="Simpson J.R."/>
            <person name="Lauterbach L."/>
            <person name="Steele A.D."/>
            <person name="Gui C."/>
            <person name="Meng S."/>
            <person name="Li G."/>
            <person name="Viehrig K."/>
            <person name="Ye F."/>
            <person name="Su P."/>
            <person name="Kiefer A.F."/>
            <person name="Nichols A."/>
            <person name="Cepeda A.J."/>
            <person name="Yan W."/>
            <person name="Fan B."/>
            <person name="Jiang Y."/>
            <person name="Adhikari A."/>
            <person name="Zheng C.-J."/>
            <person name="Schuster L."/>
            <person name="Cowan T.M."/>
            <person name="Smanski M.J."/>
            <person name="Chevrette M.G."/>
            <person name="De Carvalho L.P.S."/>
            <person name="Shen B."/>
        </authorList>
    </citation>
    <scope>NUCLEOTIDE SEQUENCE [LARGE SCALE GENOMIC DNA]</scope>
    <source>
        <strain evidence="10 11">NPDC020594</strain>
    </source>
</reference>
<dbReference type="Gene3D" id="3.20.20.140">
    <property type="entry name" value="Metal-dependent hydrolases"/>
    <property type="match status" value="1"/>
</dbReference>
<organism evidence="10 11">
    <name type="scientific">Streptomyces flaveolus</name>
    <dbReference type="NCBI Taxonomy" id="67297"/>
    <lineage>
        <taxon>Bacteria</taxon>
        <taxon>Bacillati</taxon>
        <taxon>Actinomycetota</taxon>
        <taxon>Actinomycetes</taxon>
        <taxon>Kitasatosporales</taxon>
        <taxon>Streptomycetaceae</taxon>
        <taxon>Streptomyces</taxon>
    </lineage>
</organism>
<feature type="domain" description="Adenosine deaminase" evidence="9">
    <location>
        <begin position="261"/>
        <end position="476"/>
    </location>
</feature>
<comment type="cofactor">
    <cofactor evidence="1">
        <name>Zn(2+)</name>
        <dbReference type="ChEBI" id="CHEBI:29105"/>
    </cofactor>
</comment>
<evidence type="ECO:0000256" key="7">
    <source>
        <dbReference type="SAM" id="MobiDB-lite"/>
    </source>
</evidence>
<comment type="similarity">
    <text evidence="2">Belongs to the metallo-dependent hydrolases superfamily. Adenosine and AMP deaminases family.</text>
</comment>
<feature type="signal peptide" evidence="8">
    <location>
        <begin position="1"/>
        <end position="37"/>
    </location>
</feature>
<evidence type="ECO:0000256" key="1">
    <source>
        <dbReference type="ARBA" id="ARBA00001947"/>
    </source>
</evidence>
<proteinExistence type="inferred from homology"/>
<accession>A0ABV3ACS1</accession>
<dbReference type="Proteomes" id="UP001551011">
    <property type="component" value="Unassembled WGS sequence"/>
</dbReference>
<dbReference type="Pfam" id="PF00962">
    <property type="entry name" value="A_deaminase"/>
    <property type="match status" value="1"/>
</dbReference>